<dbReference type="Gene3D" id="3.40.390.10">
    <property type="entry name" value="Collagenase (Catalytic Domain)"/>
    <property type="match status" value="1"/>
</dbReference>
<accession>A0AA35VZN4</accession>
<keyword evidence="4" id="KW-1185">Reference proteome</keyword>
<sequence length="280" mass="31682">MMCYTDWMTLVEKDDGRADELWVLRDEDLWPAGNKTLKVRFLDKRIPAWPNDRRGYITEEEILMIANEWHQCGVEQGNDVVPEFVSCGADDIADIRVKFIESGRPRSKVGTAARQVKAGDPTMRLDLKSPDNCPSFYKRIIRHEFGHALGLKHEHQHPDAPLLTDPGKLREYLRQCYPGFTSEQIEKKIRVQWAALARGASQKSKYDKESVMHYLIPEEVRANKYVGPTQLPIVLSECDKTNIVLFYSKGAADEEQTPMDTGSGTDRDNGPGGSIVDDSG</sequence>
<feature type="region of interest" description="Disordered" evidence="1">
    <location>
        <begin position="254"/>
        <end position="280"/>
    </location>
</feature>
<comment type="caution">
    <text evidence="3">The sequence shown here is derived from an EMBL/GenBank/DDBJ whole genome shotgun (WGS) entry which is preliminary data.</text>
</comment>
<dbReference type="AlphaFoldDB" id="A0AA35VZN4"/>
<dbReference type="InterPro" id="IPR001506">
    <property type="entry name" value="Peptidase_M12A"/>
</dbReference>
<organism evidence="3 4">
    <name type="scientific">Geodia barretti</name>
    <name type="common">Barrett's horny sponge</name>
    <dbReference type="NCBI Taxonomy" id="519541"/>
    <lineage>
        <taxon>Eukaryota</taxon>
        <taxon>Metazoa</taxon>
        <taxon>Porifera</taxon>
        <taxon>Demospongiae</taxon>
        <taxon>Heteroscleromorpha</taxon>
        <taxon>Tetractinellida</taxon>
        <taxon>Astrophorina</taxon>
        <taxon>Geodiidae</taxon>
        <taxon>Geodia</taxon>
    </lineage>
</organism>
<dbReference type="Pfam" id="PF01400">
    <property type="entry name" value="Astacin"/>
    <property type="match status" value="1"/>
</dbReference>
<dbReference type="EMBL" id="CASHTH010000413">
    <property type="protein sequence ID" value="CAI8000683.1"/>
    <property type="molecule type" value="Genomic_DNA"/>
</dbReference>
<reference evidence="3" key="1">
    <citation type="submission" date="2023-03" db="EMBL/GenBank/DDBJ databases">
        <authorList>
            <person name="Steffen K."/>
            <person name="Cardenas P."/>
        </authorList>
    </citation>
    <scope>NUCLEOTIDE SEQUENCE</scope>
</reference>
<proteinExistence type="predicted"/>
<dbReference type="GO" id="GO:0006508">
    <property type="term" value="P:proteolysis"/>
    <property type="evidence" value="ECO:0007669"/>
    <property type="project" value="InterPro"/>
</dbReference>
<evidence type="ECO:0000313" key="3">
    <source>
        <dbReference type="EMBL" id="CAI8000683.1"/>
    </source>
</evidence>
<dbReference type="Proteomes" id="UP001174909">
    <property type="component" value="Unassembled WGS sequence"/>
</dbReference>
<protein>
    <recommendedName>
        <fullName evidence="2">Peptidase M12A domain-containing protein</fullName>
    </recommendedName>
</protein>
<dbReference type="GO" id="GO:0004222">
    <property type="term" value="F:metalloendopeptidase activity"/>
    <property type="evidence" value="ECO:0007669"/>
    <property type="project" value="InterPro"/>
</dbReference>
<gene>
    <name evidence="3" type="ORF">GBAR_LOCUS3005</name>
</gene>
<evidence type="ECO:0000256" key="1">
    <source>
        <dbReference type="SAM" id="MobiDB-lite"/>
    </source>
</evidence>
<evidence type="ECO:0000259" key="2">
    <source>
        <dbReference type="Pfam" id="PF01400"/>
    </source>
</evidence>
<dbReference type="SUPFAM" id="SSF55486">
    <property type="entry name" value="Metalloproteases ('zincins'), catalytic domain"/>
    <property type="match status" value="1"/>
</dbReference>
<dbReference type="InterPro" id="IPR024079">
    <property type="entry name" value="MetalloPept_cat_dom_sf"/>
</dbReference>
<name>A0AA35VZN4_GEOBA</name>
<feature type="domain" description="Peptidase M12A" evidence="2">
    <location>
        <begin position="131"/>
        <end position="214"/>
    </location>
</feature>
<evidence type="ECO:0000313" key="4">
    <source>
        <dbReference type="Proteomes" id="UP001174909"/>
    </source>
</evidence>